<evidence type="ECO:0000259" key="5">
    <source>
        <dbReference type="PROSITE" id="PS50102"/>
    </source>
</evidence>
<dbReference type="SUPFAM" id="SSF54928">
    <property type="entry name" value="RNA-binding domain, RBD"/>
    <property type="match status" value="1"/>
</dbReference>
<gene>
    <name evidence="6" type="ORF">CDAUBV1_LOCUS6358</name>
</gene>
<feature type="region of interest" description="Disordered" evidence="4">
    <location>
        <begin position="1"/>
        <end position="22"/>
    </location>
</feature>
<dbReference type="PROSITE" id="PS50102">
    <property type="entry name" value="RRM"/>
    <property type="match status" value="2"/>
</dbReference>
<dbReference type="AlphaFoldDB" id="A0AAV2T6J8"/>
<keyword evidence="2 3" id="KW-0694">RNA-binding</keyword>
<organism evidence="6 7">
    <name type="scientific">Calicophoron daubneyi</name>
    <name type="common">Rumen fluke</name>
    <name type="synonym">Paramphistomum daubneyi</name>
    <dbReference type="NCBI Taxonomy" id="300641"/>
    <lineage>
        <taxon>Eukaryota</taxon>
        <taxon>Metazoa</taxon>
        <taxon>Spiralia</taxon>
        <taxon>Lophotrochozoa</taxon>
        <taxon>Platyhelminthes</taxon>
        <taxon>Trematoda</taxon>
        <taxon>Digenea</taxon>
        <taxon>Plagiorchiida</taxon>
        <taxon>Pronocephalata</taxon>
        <taxon>Paramphistomoidea</taxon>
        <taxon>Paramphistomidae</taxon>
        <taxon>Calicophoron</taxon>
    </lineage>
</organism>
<dbReference type="EMBL" id="CAXLJL010000155">
    <property type="protein sequence ID" value="CAL5133073.1"/>
    <property type="molecule type" value="Genomic_DNA"/>
</dbReference>
<accession>A0AAV2T6J8</accession>
<proteinExistence type="predicted"/>
<dbReference type="InterPro" id="IPR012677">
    <property type="entry name" value="Nucleotide-bd_a/b_plait_sf"/>
</dbReference>
<evidence type="ECO:0000313" key="7">
    <source>
        <dbReference type="Proteomes" id="UP001497525"/>
    </source>
</evidence>
<dbReference type="PANTHER" id="PTHR24012">
    <property type="entry name" value="RNA BINDING PROTEIN"/>
    <property type="match status" value="1"/>
</dbReference>
<keyword evidence="1" id="KW-0677">Repeat</keyword>
<evidence type="ECO:0000313" key="6">
    <source>
        <dbReference type="EMBL" id="CAL5133073.1"/>
    </source>
</evidence>
<dbReference type="Gene3D" id="3.30.70.330">
    <property type="match status" value="2"/>
</dbReference>
<dbReference type="InterPro" id="IPR035979">
    <property type="entry name" value="RBD_domain_sf"/>
</dbReference>
<reference evidence="6" key="1">
    <citation type="submission" date="2024-06" db="EMBL/GenBank/DDBJ databases">
        <authorList>
            <person name="Liu X."/>
            <person name="Lenzi L."/>
            <person name="Haldenby T S."/>
            <person name="Uol C."/>
        </authorList>
    </citation>
    <scope>NUCLEOTIDE SEQUENCE</scope>
</reference>
<evidence type="ECO:0000256" key="4">
    <source>
        <dbReference type="SAM" id="MobiDB-lite"/>
    </source>
</evidence>
<evidence type="ECO:0000256" key="3">
    <source>
        <dbReference type="PROSITE-ProRule" id="PRU00176"/>
    </source>
</evidence>
<dbReference type="InterPro" id="IPR000504">
    <property type="entry name" value="RRM_dom"/>
</dbReference>
<feature type="domain" description="RRM" evidence="5">
    <location>
        <begin position="207"/>
        <end position="292"/>
    </location>
</feature>
<feature type="domain" description="RRM" evidence="5">
    <location>
        <begin position="127"/>
        <end position="201"/>
    </location>
</feature>
<evidence type="ECO:0000256" key="2">
    <source>
        <dbReference type="ARBA" id="ARBA00022884"/>
    </source>
</evidence>
<dbReference type="GO" id="GO:0003723">
    <property type="term" value="F:RNA binding"/>
    <property type="evidence" value="ECO:0007669"/>
    <property type="project" value="UniProtKB-UniRule"/>
</dbReference>
<evidence type="ECO:0000256" key="1">
    <source>
        <dbReference type="ARBA" id="ARBA00022737"/>
    </source>
</evidence>
<dbReference type="Proteomes" id="UP001497525">
    <property type="component" value="Unassembled WGS sequence"/>
</dbReference>
<name>A0AAV2T6J8_CALDB</name>
<sequence>MPSPDLAERGLCDSNSDQAKDNIYSLESPVQSIEKMDRSDSVSESLYVSDVFEKHVNSATSKTDQLGEFCTASSYTSVNIKSTQEQRNSLVDYCDTNGNLDIPNTISELVSKSEYGQNTPTEKMSRTNLYIKGLPDSFNDDKLWSLPPDQTQIKSVKAATDDDSKCRGYGFIDFVNEDAANTALQHIRDTYPAFTVKFAKENEKDKTNLYVTNLPKSWTTKDSDQLKLVFERFGPIQSAFVMMERSTNRATGVGFVRFANERDALDALESLKREPIILPECTDPVEAKFADKHNPDTRRRRYPISSILATPNVNNIIGYPLNLSADSSLSSQDQLAALLNTGLPLHTPAAATSALAALHALQAKTDYTNRLAHGLLSNPISSNKIHSPAPMANLGLSNYSLPHAAADPQLSALAAAASAILNATTPAGYVNGCLRPGNTCASNNVSSGLNGNLLPPNTLSLLGTTPVNPNDAGILDLGGLYGCSVYGTDYYRQPQQPQHLLAAAMAAMNSVNGTQTPLYQPIPELSPYVNYQTLLNCNQTPTVSTNCLVTNNSNLATMYAAQAGGLLGANSMLSSAQQLPDSITLPTPRQSNGFHQWIIPDQLMKQRSAEPMTLPQPNAAQSPNVNLATLDRNCKHVQLFI</sequence>
<protein>
    <recommendedName>
        <fullName evidence="5">RRM domain-containing protein</fullName>
    </recommendedName>
</protein>
<dbReference type="Pfam" id="PF00076">
    <property type="entry name" value="RRM_1"/>
    <property type="match status" value="2"/>
</dbReference>
<dbReference type="SMART" id="SM00360">
    <property type="entry name" value="RRM"/>
    <property type="match status" value="2"/>
</dbReference>
<feature type="compositionally biased region" description="Basic and acidic residues" evidence="4">
    <location>
        <begin position="1"/>
        <end position="11"/>
    </location>
</feature>
<comment type="caution">
    <text evidence="6">The sequence shown here is derived from an EMBL/GenBank/DDBJ whole genome shotgun (WGS) entry which is preliminary data.</text>
</comment>